<dbReference type="AlphaFoldDB" id="A0A940MMK2"/>
<dbReference type="Pfam" id="PF01740">
    <property type="entry name" value="STAS"/>
    <property type="match status" value="1"/>
</dbReference>
<dbReference type="PROSITE" id="PS50801">
    <property type="entry name" value="STAS"/>
    <property type="match status" value="1"/>
</dbReference>
<name>A0A940MMK2_9ACTN</name>
<evidence type="ECO:0000313" key="4">
    <source>
        <dbReference type="Proteomes" id="UP000670475"/>
    </source>
</evidence>
<dbReference type="Gene3D" id="3.30.750.24">
    <property type="entry name" value="STAS domain"/>
    <property type="match status" value="1"/>
</dbReference>
<feature type="domain" description="STAS" evidence="2">
    <location>
        <begin position="26"/>
        <end position="89"/>
    </location>
</feature>
<dbReference type="SUPFAM" id="SSF52091">
    <property type="entry name" value="SpoIIaa-like"/>
    <property type="match status" value="1"/>
</dbReference>
<feature type="compositionally biased region" description="Polar residues" evidence="1">
    <location>
        <begin position="1"/>
        <end position="10"/>
    </location>
</feature>
<sequence>MRTRSSNSAHPTRPISLAMAPQAEEQPVSTSRAEGVLVLRLAGALYASDAGDLALDARRHADAARALGHRLVFDLTDVTLLSGAAAAALAVAAHESGDEREGDGEPTIAVVADAHIRAVLTRALPPSIGVHATIGEALA</sequence>
<dbReference type="InterPro" id="IPR002645">
    <property type="entry name" value="STAS_dom"/>
</dbReference>
<dbReference type="InterPro" id="IPR036513">
    <property type="entry name" value="STAS_dom_sf"/>
</dbReference>
<organism evidence="3 4">
    <name type="scientific">Streptomyces montanisoli</name>
    <dbReference type="NCBI Taxonomy" id="2798581"/>
    <lineage>
        <taxon>Bacteria</taxon>
        <taxon>Bacillati</taxon>
        <taxon>Actinomycetota</taxon>
        <taxon>Actinomycetes</taxon>
        <taxon>Kitasatosporales</taxon>
        <taxon>Streptomycetaceae</taxon>
        <taxon>Streptomyces</taxon>
    </lineage>
</organism>
<gene>
    <name evidence="3" type="ORF">JFN87_32865</name>
</gene>
<dbReference type="Proteomes" id="UP000670475">
    <property type="component" value="Unassembled WGS sequence"/>
</dbReference>
<reference evidence="3" key="1">
    <citation type="submission" date="2021-03" db="EMBL/GenBank/DDBJ databases">
        <title>Whole genome sequence of Streptomyces bomunensis MMS17-BM035.</title>
        <authorList>
            <person name="Lee J.H."/>
        </authorList>
    </citation>
    <scope>NUCLEOTIDE SEQUENCE</scope>
    <source>
        <strain evidence="3">MMS17-BM035</strain>
    </source>
</reference>
<accession>A0A940MMK2</accession>
<keyword evidence="4" id="KW-1185">Reference proteome</keyword>
<comment type="caution">
    <text evidence="3">The sequence shown here is derived from an EMBL/GenBank/DDBJ whole genome shotgun (WGS) entry which is preliminary data.</text>
</comment>
<dbReference type="EMBL" id="JAGIQL010000327">
    <property type="protein sequence ID" value="MBP0462196.1"/>
    <property type="molecule type" value="Genomic_DNA"/>
</dbReference>
<proteinExistence type="predicted"/>
<evidence type="ECO:0000259" key="2">
    <source>
        <dbReference type="PROSITE" id="PS50801"/>
    </source>
</evidence>
<feature type="region of interest" description="Disordered" evidence="1">
    <location>
        <begin position="1"/>
        <end position="29"/>
    </location>
</feature>
<evidence type="ECO:0000313" key="3">
    <source>
        <dbReference type="EMBL" id="MBP0462196.1"/>
    </source>
</evidence>
<evidence type="ECO:0000256" key="1">
    <source>
        <dbReference type="SAM" id="MobiDB-lite"/>
    </source>
</evidence>
<dbReference type="RefSeq" id="WP_209346133.1">
    <property type="nucleotide sequence ID" value="NZ_JAGIQL010000327.1"/>
</dbReference>
<protein>
    <recommendedName>
        <fullName evidence="2">STAS domain-containing protein</fullName>
    </recommendedName>
</protein>